<dbReference type="GeneID" id="13926990"/>
<feature type="repeat" description="HEAT" evidence="8">
    <location>
        <begin position="1738"/>
        <end position="1776"/>
    </location>
</feature>
<dbReference type="GO" id="GO:0030686">
    <property type="term" value="C:90S preribosome"/>
    <property type="evidence" value="ECO:0007669"/>
    <property type="project" value="EnsemblFungi"/>
</dbReference>
<dbReference type="OrthoDB" id="31183at2759"/>
<dbReference type="InterPro" id="IPR012954">
    <property type="entry name" value="BP28_C_dom"/>
</dbReference>
<evidence type="ECO:0000256" key="1">
    <source>
        <dbReference type="ARBA" id="ARBA00004604"/>
    </source>
</evidence>
<evidence type="ECO:0000256" key="8">
    <source>
        <dbReference type="PROSITE-ProRule" id="PRU00103"/>
    </source>
</evidence>
<dbReference type="InterPro" id="IPR022125">
    <property type="entry name" value="U3snoRNP10_N"/>
</dbReference>
<organism evidence="11 12">
    <name type="scientific">Naumovozyma dairenensis (strain ATCC 10597 / BCRC 20456 / CBS 421 / NBRC 0211 / NRRL Y-12639)</name>
    <name type="common">Saccharomyces dairenensis</name>
    <dbReference type="NCBI Taxonomy" id="1071378"/>
    <lineage>
        <taxon>Eukaryota</taxon>
        <taxon>Fungi</taxon>
        <taxon>Dikarya</taxon>
        <taxon>Ascomycota</taxon>
        <taxon>Saccharomycotina</taxon>
        <taxon>Saccharomycetes</taxon>
        <taxon>Saccharomycetales</taxon>
        <taxon>Saccharomycetaceae</taxon>
        <taxon>Naumovozyma</taxon>
    </lineage>
</organism>
<comment type="function">
    <text evidence="9">Involved in nucleolar processing of pre-18S ribosomal RNA.</text>
</comment>
<dbReference type="KEGG" id="ndi:NDAI_0G05360"/>
<feature type="transmembrane region" description="Helical" evidence="9">
    <location>
        <begin position="1356"/>
        <end position="1379"/>
    </location>
</feature>
<comment type="subcellular location">
    <subcellularLocation>
        <location evidence="1 9">Nucleus</location>
        <location evidence="1 9">Nucleolus</location>
    </subcellularLocation>
</comment>
<dbReference type="GO" id="GO:0000447">
    <property type="term" value="P:endonucleolytic cleavage in ITS1 to separate SSU-rRNA from 5.8S rRNA and LSU-rRNA from tricistronic rRNA transcript (SSU-rRNA, 5.8S rRNA, LSU-rRNA)"/>
    <property type="evidence" value="ECO:0007669"/>
    <property type="project" value="EnsemblFungi"/>
</dbReference>
<dbReference type="GO" id="GO:0033553">
    <property type="term" value="C:rDNA heterochromatin"/>
    <property type="evidence" value="ECO:0007669"/>
    <property type="project" value="EnsemblFungi"/>
</dbReference>
<keyword evidence="4 9" id="KW-0690">Ribosome biogenesis</keyword>
<dbReference type="PANTHER" id="PTHR13457:SF1">
    <property type="entry name" value="HEAT REPEAT-CONTAINING PROTEIN 1"/>
    <property type="match status" value="1"/>
</dbReference>
<keyword evidence="9" id="KW-1133">Transmembrane helix</keyword>
<keyword evidence="9" id="KW-0472">Membrane</keyword>
<proteinExistence type="inferred from homology"/>
<comment type="similarity">
    <text evidence="2 9">Belongs to the HEATR1/UTP10 family.</text>
</comment>
<evidence type="ECO:0000256" key="3">
    <source>
        <dbReference type="ARBA" id="ARBA00015399"/>
    </source>
</evidence>
<keyword evidence="6 9" id="KW-0539">Nucleus</keyword>
<dbReference type="GO" id="GO:0034511">
    <property type="term" value="F:U3 snoRNA binding"/>
    <property type="evidence" value="ECO:0007669"/>
    <property type="project" value="EnsemblFungi"/>
</dbReference>
<evidence type="ECO:0000259" key="10">
    <source>
        <dbReference type="SMART" id="SM01036"/>
    </source>
</evidence>
<dbReference type="GO" id="GO:0034455">
    <property type="term" value="C:t-UTP complex"/>
    <property type="evidence" value="ECO:0007669"/>
    <property type="project" value="EnsemblFungi"/>
</dbReference>
<dbReference type="GO" id="GO:0000472">
    <property type="term" value="P:endonucleolytic cleavage to generate mature 5'-end of SSU-rRNA from (SSU-rRNA, 5.8S rRNA, LSU-rRNA)"/>
    <property type="evidence" value="ECO:0007669"/>
    <property type="project" value="EnsemblFungi"/>
</dbReference>
<comment type="subunit">
    <text evidence="9">Component of the ribosomal small subunit (SSU) processome.</text>
</comment>
<evidence type="ECO:0000313" key="12">
    <source>
        <dbReference type="Proteomes" id="UP000000689"/>
    </source>
</evidence>
<evidence type="ECO:0000256" key="2">
    <source>
        <dbReference type="ARBA" id="ARBA00010559"/>
    </source>
</evidence>
<dbReference type="GO" id="GO:0030688">
    <property type="term" value="C:preribosome, small subunit precursor"/>
    <property type="evidence" value="ECO:0007669"/>
    <property type="project" value="EnsemblFungi"/>
</dbReference>
<reference evidence="11 12" key="1">
    <citation type="journal article" date="2011" name="Proc. Natl. Acad. Sci. U.S.A.">
        <title>Evolutionary erosion of yeast sex chromosomes by mating-type switching accidents.</title>
        <authorList>
            <person name="Gordon J.L."/>
            <person name="Armisen D."/>
            <person name="Proux-Wera E."/>
            <person name="Oheigeartaigh S.S."/>
            <person name="Byrne K.P."/>
            <person name="Wolfe K.H."/>
        </authorList>
    </citation>
    <scope>NUCLEOTIDE SEQUENCE [LARGE SCALE GENOMIC DNA]</scope>
    <source>
        <strain evidence="12">ATCC 10597 / BCRC 20456 / CBS 421 / NBRC 0211 / NRRL Y-12639</strain>
    </source>
</reference>
<dbReference type="FunFam" id="1.25.10.10:FF:000530">
    <property type="entry name" value="UTP10p Nucleolar protein"/>
    <property type="match status" value="1"/>
</dbReference>
<dbReference type="PROSITE" id="PS50077">
    <property type="entry name" value="HEAT_REPEAT"/>
    <property type="match status" value="1"/>
</dbReference>
<evidence type="ECO:0000256" key="5">
    <source>
        <dbReference type="ARBA" id="ARBA00022552"/>
    </source>
</evidence>
<keyword evidence="9" id="KW-0812">Transmembrane</keyword>
<dbReference type="GO" id="GO:0000480">
    <property type="term" value="P:endonucleolytic cleavage in 5'-ETS of tricistronic rRNA transcript (SSU-rRNA, 5.8S rRNA, LSU-rRNA)"/>
    <property type="evidence" value="ECO:0007669"/>
    <property type="project" value="EnsemblFungi"/>
</dbReference>
<protein>
    <recommendedName>
        <fullName evidence="3 9">U3 small nucleolar RNA-associated protein 10</fullName>
    </recommendedName>
</protein>
<dbReference type="HOGENOM" id="CLU_001128_3_1_1"/>
<keyword evidence="5 9" id="KW-0698">rRNA processing</keyword>
<dbReference type="InterPro" id="IPR021133">
    <property type="entry name" value="HEAT_type_2"/>
</dbReference>
<feature type="domain" description="BP28 C-terminal" evidence="10">
    <location>
        <begin position="1499"/>
        <end position="1646"/>
    </location>
</feature>
<dbReference type="EMBL" id="HE580273">
    <property type="protein sequence ID" value="CCK73519.1"/>
    <property type="molecule type" value="Genomic_DNA"/>
</dbReference>
<dbReference type="Pfam" id="PF12397">
    <property type="entry name" value="U3snoRNP10"/>
    <property type="match status" value="1"/>
</dbReference>
<dbReference type="InterPro" id="IPR016024">
    <property type="entry name" value="ARM-type_fold"/>
</dbReference>
<evidence type="ECO:0000313" key="11">
    <source>
        <dbReference type="EMBL" id="CCK73519.1"/>
    </source>
</evidence>
<gene>
    <name evidence="11" type="primary">NDAI0G05360</name>
    <name evidence="11" type="ordered locus">NDAI_0G05360</name>
</gene>
<dbReference type="STRING" id="1071378.J7REI1"/>
<evidence type="ECO:0000256" key="9">
    <source>
        <dbReference type="RuleBase" id="RU367065"/>
    </source>
</evidence>
<keyword evidence="12" id="KW-1185">Reference proteome</keyword>
<dbReference type="OMA" id="GEPFDRY"/>
<sequence length="1778" mass="201391">MSSLSDQLKQVANNSATVAVDRKRRQKLHSASLIYNPKTAATQDYDFIFEHAIKALNELIEIEPKFQIFTKSLFSESSINIDRNVQTKQEIRDLDNAINGYLLLASSKWHLTPTLHATEWLVRRFQIHILNAENFLLSTLNYYQTPVFKRLLNITRLPPLFMPLSNFVRSEQSPSNMTMIKLFDDMDFLKLYTNYLNKCIKQKTTYTNQLLFTTCCFINLIAFNSNNEEKLNNLVPLLLEISAKLLATNSVDCQIAAHTVLVVFATALPLKKEIIAAAAETILSNLANNRAKKSALISICKLFQTLKGAGNVDQLPNKLYKLFDSKFNLDTDLIEFLSDNGNSNVSCDKFLTTYIRAIIRYDHDKFTSLVKLLKLVHLERFEVRLIITDLIHLSEIIEDKSQLIALFEYFISINEKLVLHCLKSLNLTAELFEIRLTTSLFTGTTNADDTNIINSIEGQKVVGQNNQIPSFQEFKDKNAQFINTKDISMFVESDEKFSKLLSLFIEAIGKTYQANEFLTSFITTLEAKITFLLRVLVSPAAPIALRLVSLNSLSKFLNNIDKESNLFTLIPCLICALSDVSKNVRTNVKKILIQISKRPYTKHYFANKRLYGDDIAIPMVSPKDNETWLKRFLDEYLVENYDIANLVIPKKDQKIFLMFWANQALLMPLPYPKTILLNYLNKYSSSSSSFSTVFEKFISNYLQQRTSWESKCINNKTDFVQFETELVQLIAPKEKNQFLIDFAINSLNSEFESLATLVSERLISIFDSLKSNVQLQFLQNILNASAESDPSYDSVGTLQSLPLTAELFVSILSQNRISTDSDATEFPKRRRRRSSTNKIALQKEEVSQMAEIHLRKLTIILETLDRSKNIIGTDSLLSTLFALLSDLETLDQDGGLPVLYAQETLTSCMLNTINSLKKSGRTQLGNIRADILVSAIRSSPSPQVQNKLLLVIGALASLNSETILHSVMPIFTFMGAHSIRQDDEFTTQVVERTILTVIPALLANNAAKKNDEIEFLLTSFTTALQHVPRHRRVKLYSTLVKSLGATDAIGPFFFLISQQYSSNMGKFKLGEARNISEFAKSFLANFDVFEQLHALTSFFEIFKKIISASQDSEKKSELESQALFTNGVLNLTENELFTLLHHAFAFIDKVIQEDDSDHYNINGSFRLRVYSALLDTKNDASFSENVRSEFGNVLESVLTFINKTGTSFLKNVQSSSSETDDESGSETIIDHKTEIKNVLFSLLGNVLNMLPIKDFVGAVLPLLSKSGNEEIRYHLALVIGTKFELESIESTPTASEVIKFLLERIPIENSSTNVAQVELNTLRSLITRFGSKMDNSLLTETLGLVTKTLLSDKTEIVISSLTVIATCIGFLGVKAIAFYPKIVPPTIKIFNQIQNSKDALLNPQMQLSVLLLFASIIKTIPSFVVSNLYDVFEMTFFATEVETATRLSIISLVVENINLKEVLKVLSKIWMNKISQIDDSIAVSLFLSALESTVEKIDKKSATSQSPIFFKLLLSLFEYRSISKFDNNTISRIEASAHQIANVYVLKLNDKVFRPLFVILLRWAFDGEDVVNKQITDVERLTAFFKFFNKLQENLKGIITSYFTYLLEPTNDLLKRFISKKIVDVNLRRLVLKSLTSAFKYDKDEYWKSTSRFELICDSLVNQLFTIENVIGKYLVKAIGSLAANNNGIEEHNQVMNKLFITHMKATCSSSEKLWAIRAVKLVYSKVGESWLVLLPQLVPTIVELLEDDDEEVEHEVRTGLVKVVENVLGEPFDRYLD</sequence>
<dbReference type="eggNOG" id="KOG1837">
    <property type="taxonomic scope" value="Eukaryota"/>
</dbReference>
<dbReference type="InterPro" id="IPR056473">
    <property type="entry name" value="HEAT_Utp10/HEAT1"/>
</dbReference>
<evidence type="ECO:0000256" key="7">
    <source>
        <dbReference type="ARBA" id="ARBA00023274"/>
    </source>
</evidence>
<keyword evidence="7 9" id="KW-0687">Ribonucleoprotein</keyword>
<dbReference type="PANTHER" id="PTHR13457">
    <property type="entry name" value="BAP28"/>
    <property type="match status" value="1"/>
</dbReference>
<evidence type="ECO:0000256" key="6">
    <source>
        <dbReference type="ARBA" id="ARBA00023242"/>
    </source>
</evidence>
<name>J7REI1_NAUDC</name>
<dbReference type="Pfam" id="PF23243">
    <property type="entry name" value="HEAT_HEATR1"/>
    <property type="match status" value="1"/>
</dbReference>
<accession>J7REI1</accession>
<dbReference type="InterPro" id="IPR040191">
    <property type="entry name" value="UTP10"/>
</dbReference>
<dbReference type="RefSeq" id="XP_003980195.1">
    <property type="nucleotide sequence ID" value="XM_003980146.1"/>
</dbReference>
<dbReference type="Pfam" id="PF08146">
    <property type="entry name" value="BP28CT"/>
    <property type="match status" value="1"/>
</dbReference>
<evidence type="ECO:0000256" key="4">
    <source>
        <dbReference type="ARBA" id="ARBA00022517"/>
    </source>
</evidence>
<dbReference type="SMART" id="SM01036">
    <property type="entry name" value="BP28CT"/>
    <property type="match status" value="1"/>
</dbReference>
<dbReference type="GO" id="GO:0045943">
    <property type="term" value="P:positive regulation of transcription by RNA polymerase I"/>
    <property type="evidence" value="ECO:0007669"/>
    <property type="project" value="EnsemblFungi"/>
</dbReference>
<dbReference type="Proteomes" id="UP000000689">
    <property type="component" value="Chromosome 7"/>
</dbReference>
<dbReference type="SUPFAM" id="SSF48371">
    <property type="entry name" value="ARM repeat"/>
    <property type="match status" value="3"/>
</dbReference>
<dbReference type="GO" id="GO:0032040">
    <property type="term" value="C:small-subunit processome"/>
    <property type="evidence" value="ECO:0007669"/>
    <property type="project" value="EnsemblFungi"/>
</dbReference>